<comment type="caution">
    <text evidence="1">The sequence shown here is derived from an EMBL/GenBank/DDBJ whole genome shotgun (WGS) entry which is preliminary data.</text>
</comment>
<dbReference type="Proteomes" id="UP000534286">
    <property type="component" value="Unassembled WGS sequence"/>
</dbReference>
<dbReference type="EMBL" id="JACHJU010000001">
    <property type="protein sequence ID" value="MBB4938485.1"/>
    <property type="molecule type" value="Genomic_DNA"/>
</dbReference>
<reference evidence="1 2" key="1">
    <citation type="submission" date="2020-08" db="EMBL/GenBank/DDBJ databases">
        <title>Sequencing the genomes of 1000 actinobacteria strains.</title>
        <authorList>
            <person name="Klenk H.-P."/>
        </authorList>
    </citation>
    <scope>NUCLEOTIDE SEQUENCE [LARGE SCALE GENOMIC DNA]</scope>
    <source>
        <strain evidence="1 2">DSM 43023</strain>
    </source>
</reference>
<dbReference type="AlphaFoldDB" id="A0A7W7RUK3"/>
<accession>A0A7W7RUK3</accession>
<proteinExistence type="predicted"/>
<sequence length="75" mass="8445">MNSARDLDRMRTAILALRRAYDVTPKRFTDLEIPADGAMVAMLAIQASPDWPQVSQALKELRDATAPPRRPPSRR</sequence>
<evidence type="ECO:0000313" key="1">
    <source>
        <dbReference type="EMBL" id="MBB4938485.1"/>
    </source>
</evidence>
<organism evidence="1 2">
    <name type="scientific">Streptosporangium album</name>
    <dbReference type="NCBI Taxonomy" id="47479"/>
    <lineage>
        <taxon>Bacteria</taxon>
        <taxon>Bacillati</taxon>
        <taxon>Actinomycetota</taxon>
        <taxon>Actinomycetes</taxon>
        <taxon>Streptosporangiales</taxon>
        <taxon>Streptosporangiaceae</taxon>
        <taxon>Streptosporangium</taxon>
    </lineage>
</organism>
<keyword evidence="2" id="KW-1185">Reference proteome</keyword>
<protein>
    <submittedName>
        <fullName evidence="1">Uncharacterized protein</fullName>
    </submittedName>
</protein>
<name>A0A7W7RUK3_9ACTN</name>
<dbReference type="RefSeq" id="WP_184754652.1">
    <property type="nucleotide sequence ID" value="NZ_BAABEK010000048.1"/>
</dbReference>
<gene>
    <name evidence="1" type="ORF">FHR32_002790</name>
</gene>
<evidence type="ECO:0000313" key="2">
    <source>
        <dbReference type="Proteomes" id="UP000534286"/>
    </source>
</evidence>